<dbReference type="Gene3D" id="3.80.10.10">
    <property type="entry name" value="Ribonuclease Inhibitor"/>
    <property type="match status" value="1"/>
</dbReference>
<sequence>MDVPNLIHLPLEILLQIGGHVLSNNPSHTGLSIWHRYQGSLASLVLTCKTLNVTFTPLMYRYPVTTALPRLARTLIERPDLAALVKNAQLRLYPGLPAVRGEDGTKSWCITPEDAACLNLQARKSFEAGQVEPIESKTFSKKKTWDRGYYPSHESRMLIRRLLLDQCTNVERLDIELDIKDEVLFPTAPKLSKQSHVEEMVFRWLRDHSNYEGSNDTYLTDSLGTFIRKAKALRTLSMHKLATSYMPHTLRSTSVTELVLQQSLMTSNVLEDILASFPSLTTFRYLLDLEDVWMLDGMMNDAVMPEELVRILESHSAKHPEFKLRTLSLTWTDQDMRNFSFSSMGGYADESDIPRVASFRGLQHLEKVCLGEAGHVLGPGATDAQWAFFFPASVQVIEIGLLSRLPDLSLLLGVAHRYPNLKSFKYGGYFHESKAAALQLQFKAKGIKLEFNEERLFPDSIELDYSDDEAETSDGNTGQDDNHDDNGNEAESSDGNTGEEDDHDHYNDDEEDQGVISDSSVIEMD</sequence>
<evidence type="ECO:0000313" key="3">
    <source>
        <dbReference type="Proteomes" id="UP000039046"/>
    </source>
</evidence>
<feature type="compositionally biased region" description="Polar residues" evidence="1">
    <location>
        <begin position="516"/>
        <end position="525"/>
    </location>
</feature>
<name>A0A0A1TIG2_9HYPO</name>
<evidence type="ECO:0000256" key="1">
    <source>
        <dbReference type="SAM" id="MobiDB-lite"/>
    </source>
</evidence>
<evidence type="ECO:0000313" key="2">
    <source>
        <dbReference type="EMBL" id="CEJ94789.1"/>
    </source>
</evidence>
<dbReference type="InterPro" id="IPR032675">
    <property type="entry name" value="LRR_dom_sf"/>
</dbReference>
<dbReference type="HOGENOM" id="CLU_518937_0_0_1"/>
<accession>A0A0A1TIG2</accession>
<keyword evidence="3" id="KW-1185">Reference proteome</keyword>
<organism evidence="2 3">
    <name type="scientific">[Torrubiella] hemipterigena</name>
    <dbReference type="NCBI Taxonomy" id="1531966"/>
    <lineage>
        <taxon>Eukaryota</taxon>
        <taxon>Fungi</taxon>
        <taxon>Dikarya</taxon>
        <taxon>Ascomycota</taxon>
        <taxon>Pezizomycotina</taxon>
        <taxon>Sordariomycetes</taxon>
        <taxon>Hypocreomycetidae</taxon>
        <taxon>Hypocreales</taxon>
        <taxon>Clavicipitaceae</taxon>
        <taxon>Clavicipitaceae incertae sedis</taxon>
        <taxon>'Torrubiella' clade</taxon>
    </lineage>
</organism>
<dbReference type="EMBL" id="CDHN01000007">
    <property type="protein sequence ID" value="CEJ94789.1"/>
    <property type="molecule type" value="Genomic_DNA"/>
</dbReference>
<gene>
    <name evidence="2" type="ORF">VHEMI10301</name>
</gene>
<feature type="region of interest" description="Disordered" evidence="1">
    <location>
        <begin position="467"/>
        <end position="525"/>
    </location>
</feature>
<protein>
    <submittedName>
        <fullName evidence="2">Uncharacterized protein</fullName>
    </submittedName>
</protein>
<dbReference type="Proteomes" id="UP000039046">
    <property type="component" value="Unassembled WGS sequence"/>
</dbReference>
<feature type="compositionally biased region" description="Acidic residues" evidence="1">
    <location>
        <begin position="487"/>
        <end position="513"/>
    </location>
</feature>
<reference evidence="2 3" key="1">
    <citation type="journal article" date="2015" name="Genome Announc.">
        <title>Draft Genome Sequence and Gene Annotation of the Entomopathogenic Fungus Verticillium hemipterigenum.</title>
        <authorList>
            <person name="Horn F."/>
            <person name="Habel A."/>
            <person name="Scharf D.H."/>
            <person name="Dworschak J."/>
            <person name="Brakhage A.A."/>
            <person name="Guthke R."/>
            <person name="Hertweck C."/>
            <person name="Linde J."/>
        </authorList>
    </citation>
    <scope>NUCLEOTIDE SEQUENCE [LARGE SCALE GENOMIC DNA]</scope>
</reference>
<proteinExistence type="predicted"/>
<dbReference type="AlphaFoldDB" id="A0A0A1TIG2"/>